<name>A0A916XDT7_9ACTN</name>
<dbReference type="AlphaFoldDB" id="A0A916XDT7"/>
<feature type="transmembrane region" description="Helical" evidence="2">
    <location>
        <begin position="199"/>
        <end position="216"/>
    </location>
</feature>
<reference evidence="4" key="1">
    <citation type="journal article" date="2014" name="Int. J. Syst. Evol. Microbiol.">
        <title>Complete genome sequence of Corynebacterium casei LMG S-19264T (=DSM 44701T), isolated from a smear-ripened cheese.</title>
        <authorList>
            <consortium name="US DOE Joint Genome Institute (JGI-PGF)"/>
            <person name="Walter F."/>
            <person name="Albersmeier A."/>
            <person name="Kalinowski J."/>
            <person name="Ruckert C."/>
        </authorList>
    </citation>
    <scope>NUCLEOTIDE SEQUENCE</scope>
    <source>
        <strain evidence="4">CGMCC 1.15478</strain>
    </source>
</reference>
<evidence type="ECO:0000256" key="1">
    <source>
        <dbReference type="SAM" id="MobiDB-lite"/>
    </source>
</evidence>
<reference evidence="4" key="2">
    <citation type="submission" date="2020-09" db="EMBL/GenBank/DDBJ databases">
        <authorList>
            <person name="Sun Q."/>
            <person name="Zhou Y."/>
        </authorList>
    </citation>
    <scope>NUCLEOTIDE SEQUENCE</scope>
    <source>
        <strain evidence="4">CGMCC 1.15478</strain>
    </source>
</reference>
<keyword evidence="2" id="KW-0472">Membrane</keyword>
<feature type="transmembrane region" description="Helical" evidence="2">
    <location>
        <begin position="107"/>
        <end position="132"/>
    </location>
</feature>
<organism evidence="4 5">
    <name type="scientific">Hoyosella rhizosphaerae</name>
    <dbReference type="NCBI Taxonomy" id="1755582"/>
    <lineage>
        <taxon>Bacteria</taxon>
        <taxon>Bacillati</taxon>
        <taxon>Actinomycetota</taxon>
        <taxon>Actinomycetes</taxon>
        <taxon>Mycobacteriales</taxon>
        <taxon>Hoyosellaceae</taxon>
        <taxon>Hoyosella</taxon>
    </lineage>
</organism>
<gene>
    <name evidence="4" type="ORF">GCM10011410_16360</name>
</gene>
<keyword evidence="2" id="KW-1133">Transmembrane helix</keyword>
<keyword evidence="5" id="KW-1185">Reference proteome</keyword>
<evidence type="ECO:0000259" key="3">
    <source>
        <dbReference type="Pfam" id="PF14219"/>
    </source>
</evidence>
<feature type="transmembrane region" description="Helical" evidence="2">
    <location>
        <begin position="63"/>
        <end position="87"/>
    </location>
</feature>
<protein>
    <recommendedName>
        <fullName evidence="3">DUF4328 domain-containing protein</fullName>
    </recommendedName>
</protein>
<feature type="region of interest" description="Disordered" evidence="1">
    <location>
        <begin position="1"/>
        <end position="20"/>
    </location>
</feature>
<dbReference type="EMBL" id="BMJH01000001">
    <property type="protein sequence ID" value="GGC64546.1"/>
    <property type="molecule type" value="Genomic_DNA"/>
</dbReference>
<dbReference type="Pfam" id="PF14219">
    <property type="entry name" value="DUF4328"/>
    <property type="match status" value="1"/>
</dbReference>
<keyword evidence="2" id="KW-0812">Transmembrane</keyword>
<evidence type="ECO:0000313" key="5">
    <source>
        <dbReference type="Proteomes" id="UP000641514"/>
    </source>
</evidence>
<comment type="caution">
    <text evidence="4">The sequence shown here is derived from an EMBL/GenBank/DDBJ whole genome shotgun (WGS) entry which is preliminary data.</text>
</comment>
<evidence type="ECO:0000313" key="4">
    <source>
        <dbReference type="EMBL" id="GGC64546.1"/>
    </source>
</evidence>
<feature type="domain" description="DUF4328" evidence="3">
    <location>
        <begin position="96"/>
        <end position="254"/>
    </location>
</feature>
<dbReference type="Proteomes" id="UP000641514">
    <property type="component" value="Unassembled WGS sequence"/>
</dbReference>
<accession>A0A916XDT7</accession>
<proteinExistence type="predicted"/>
<sequence>MNFRWTAKPPPSATSESGNTIAQSATQLSATPRYRSHPHWGLEQHPVEPAPAPKTTQHVVASYATYLLAFTAALYGAAAVAELIRYFTLLYNRTRLIPLPIAYTTDLLVVTASIAALVFAFLTVISCASWLINFRNEMCHRYGLRETRSTRWQFIATVLPPMSWFYPPTLLAELIQNPRVQSVRNPAELHNVLSRIKQWWTLWVLTWLFAGASIIWRTADTVQAQANSVLFAVIVNVVASTCALLAWNVIRVCSKLVDVTQPTDEENNSPKRWIVASSP</sequence>
<feature type="transmembrane region" description="Helical" evidence="2">
    <location>
        <begin position="228"/>
        <end position="250"/>
    </location>
</feature>
<evidence type="ECO:0000256" key="2">
    <source>
        <dbReference type="SAM" id="Phobius"/>
    </source>
</evidence>
<dbReference type="InterPro" id="IPR025565">
    <property type="entry name" value="DUF4328"/>
</dbReference>